<dbReference type="Proteomes" id="UP000887576">
    <property type="component" value="Unplaced"/>
</dbReference>
<name>A0AC34R7G4_9BILA</name>
<evidence type="ECO:0000313" key="1">
    <source>
        <dbReference type="Proteomes" id="UP000887576"/>
    </source>
</evidence>
<organism evidence="1 2">
    <name type="scientific">Panagrolaimus sp. JU765</name>
    <dbReference type="NCBI Taxonomy" id="591449"/>
    <lineage>
        <taxon>Eukaryota</taxon>
        <taxon>Metazoa</taxon>
        <taxon>Ecdysozoa</taxon>
        <taxon>Nematoda</taxon>
        <taxon>Chromadorea</taxon>
        <taxon>Rhabditida</taxon>
        <taxon>Tylenchina</taxon>
        <taxon>Panagrolaimomorpha</taxon>
        <taxon>Panagrolaimoidea</taxon>
        <taxon>Panagrolaimidae</taxon>
        <taxon>Panagrolaimus</taxon>
    </lineage>
</organism>
<evidence type="ECO:0000313" key="2">
    <source>
        <dbReference type="WBParaSite" id="JU765_v2.g4082.t2"/>
    </source>
</evidence>
<accession>A0AC34R7G4</accession>
<dbReference type="WBParaSite" id="JU765_v2.g4082.t2">
    <property type="protein sequence ID" value="JU765_v2.g4082.t2"/>
    <property type="gene ID" value="JU765_v2.g4082"/>
</dbReference>
<proteinExistence type="predicted"/>
<sequence>MTEIHPEMTEIDAETQPLINRYKLSQDYGIFENRKHYGIFENRKRKKGLQQYYNNMDSLLKLYQEDEKINEKHEIAKRKLTLLEEGVNKQRGDRVLSIVVFLFNLGMLFGTLAASILSNSYSILSAFVDSAMDITSSTIIYLTIYAINHTDRGKYPRGRERLELLALTICSVMLSVTNFWVIFQSVQAIIQDQVDPDANVVTVIIICSRILGKSVLWIVCHRQGTPNAKVLGYDQRNDIITSVVALAGLYLGSYVWLYCDPIGAILVSLFISVSWSLTALSYIPLIAGKRANKIQLSRLLQMAISHDPRIKEIDHIMSYHLGERQIVELHVVLAEDCPLKTSHDIVCSLQSKILALDFVDLAFVHADYQLDGAK</sequence>
<protein>
    <submittedName>
        <fullName evidence="2">Cation efflux protein cytoplasmic domain-containing protein</fullName>
    </submittedName>
</protein>
<reference evidence="2" key="1">
    <citation type="submission" date="2022-11" db="UniProtKB">
        <authorList>
            <consortium name="WormBaseParasite"/>
        </authorList>
    </citation>
    <scope>IDENTIFICATION</scope>
</reference>